<dbReference type="EC" id="2.1.1.-" evidence="1"/>
<dbReference type="Proteomes" id="UP001596484">
    <property type="component" value="Unassembled WGS sequence"/>
</dbReference>
<name>A0ABW2S564_9NOCA</name>
<dbReference type="SUPFAM" id="SSF53335">
    <property type="entry name" value="S-adenosyl-L-methionine-dependent methyltransferases"/>
    <property type="match status" value="1"/>
</dbReference>
<gene>
    <name evidence="1" type="ORF">ACFQS9_23610</name>
</gene>
<evidence type="ECO:0000313" key="1">
    <source>
        <dbReference type="EMBL" id="MFC7450889.1"/>
    </source>
</evidence>
<accession>A0ABW2S564</accession>
<dbReference type="Pfam" id="PF13489">
    <property type="entry name" value="Methyltransf_23"/>
    <property type="match status" value="1"/>
</dbReference>
<dbReference type="RefSeq" id="WP_378408981.1">
    <property type="nucleotide sequence ID" value="NZ_JBHTCS010000028.1"/>
</dbReference>
<dbReference type="Gene3D" id="3.40.50.150">
    <property type="entry name" value="Vaccinia Virus protein VP39"/>
    <property type="match status" value="1"/>
</dbReference>
<dbReference type="InterPro" id="IPR029063">
    <property type="entry name" value="SAM-dependent_MTases_sf"/>
</dbReference>
<dbReference type="GO" id="GO:0032259">
    <property type="term" value="P:methylation"/>
    <property type="evidence" value="ECO:0007669"/>
    <property type="project" value="UniProtKB-KW"/>
</dbReference>
<sequence>MSRLRPSGVLPLLIAGGLMCNGWRLRRRLSALRTLAPADAPAGGWVRFVTAEGVTLADAVQRSAAAHARTRGLAVLDLVPADLPVEAALDLARVVDPATYRTERLCVGRGAAHALAVQPTVLERAGIDTIAGLDPVEITKFTAEAKRCAPSDTDLVVAPPFEAVDVDLGKRRAALEATGFPGVWALTPMVVRYVLLAAGFCAHRGWGVAAVLAYCAQPYLVVAGGPLRPRDLRWAWLRPVREPYTWIRTALGTWRSPEQEREREVEAAARQRYSRDLASGTARFFESRRETCPWCGGHALRKSVESPDFSQRKPGIFRLDRCLDCGHVFQNPRLSVAGLEFYYRDFYDGAGAENADFGFTVTAPVYRDRAVMVAPFTTPTRWLDVGTGQAHFCNAAREVWPDTVFDGLDMSANVERAQQRGWISRGFRGSFPELAEELAGRYDVVSMHHYLEHTRDPFTELDAAARVLLPGGYLLIEVPDPEWPLARLLGRYWPGWSQPQHQHLFPLGNLRTALADRGLTAVAEQRAQAQMPLDFGGCALFRVTTLMPDLSPWSPLAATRLRRLWRVGAWTLGAPVILAGGLVDQVIKAALRDRGRSNCYRLLARKD</sequence>
<dbReference type="GO" id="GO:0008168">
    <property type="term" value="F:methyltransferase activity"/>
    <property type="evidence" value="ECO:0007669"/>
    <property type="project" value="UniProtKB-KW"/>
</dbReference>
<keyword evidence="1" id="KW-0808">Transferase</keyword>
<organism evidence="1 2">
    <name type="scientific">Rhodococcus daqingensis</name>
    <dbReference type="NCBI Taxonomy" id="2479363"/>
    <lineage>
        <taxon>Bacteria</taxon>
        <taxon>Bacillati</taxon>
        <taxon>Actinomycetota</taxon>
        <taxon>Actinomycetes</taxon>
        <taxon>Mycobacteriales</taxon>
        <taxon>Nocardiaceae</taxon>
        <taxon>Rhodococcus</taxon>
    </lineage>
</organism>
<proteinExistence type="predicted"/>
<protein>
    <submittedName>
        <fullName evidence="1">Class I SAM-dependent methyltransferase</fullName>
        <ecNumber evidence="1">2.1.1.-</ecNumber>
    </submittedName>
</protein>
<dbReference type="CDD" id="cd02440">
    <property type="entry name" value="AdoMet_MTases"/>
    <property type="match status" value="1"/>
</dbReference>
<keyword evidence="1" id="KW-0489">Methyltransferase</keyword>
<comment type="caution">
    <text evidence="1">The sequence shown here is derived from an EMBL/GenBank/DDBJ whole genome shotgun (WGS) entry which is preliminary data.</text>
</comment>
<evidence type="ECO:0000313" key="2">
    <source>
        <dbReference type="Proteomes" id="UP001596484"/>
    </source>
</evidence>
<reference evidence="2" key="1">
    <citation type="journal article" date="2019" name="Int. J. Syst. Evol. Microbiol.">
        <title>The Global Catalogue of Microorganisms (GCM) 10K type strain sequencing project: providing services to taxonomists for standard genome sequencing and annotation.</title>
        <authorList>
            <consortium name="The Broad Institute Genomics Platform"/>
            <consortium name="The Broad Institute Genome Sequencing Center for Infectious Disease"/>
            <person name="Wu L."/>
            <person name="Ma J."/>
        </authorList>
    </citation>
    <scope>NUCLEOTIDE SEQUENCE [LARGE SCALE GENOMIC DNA]</scope>
    <source>
        <strain evidence="2">ICMP 19430</strain>
    </source>
</reference>
<keyword evidence="2" id="KW-1185">Reference proteome</keyword>
<dbReference type="EMBL" id="JBHTCS010000028">
    <property type="protein sequence ID" value="MFC7450889.1"/>
    <property type="molecule type" value="Genomic_DNA"/>
</dbReference>